<dbReference type="OrthoDB" id="10543351at2759"/>
<feature type="region of interest" description="Disordered" evidence="1">
    <location>
        <begin position="94"/>
        <end position="162"/>
    </location>
</feature>
<feature type="compositionally biased region" description="Basic residues" evidence="1">
    <location>
        <begin position="152"/>
        <end position="162"/>
    </location>
</feature>
<dbReference type="EMBL" id="ASGP02000001">
    <property type="protein sequence ID" value="KAH9528493.1"/>
    <property type="molecule type" value="Genomic_DNA"/>
</dbReference>
<name>A0A922ICW9_DERFA</name>
<keyword evidence="3" id="KW-1185">Reference proteome</keyword>
<protein>
    <submittedName>
        <fullName evidence="2">Uncharacterized protein</fullName>
    </submittedName>
</protein>
<comment type="caution">
    <text evidence="2">The sequence shown here is derived from an EMBL/GenBank/DDBJ whole genome shotgun (WGS) entry which is preliminary data.</text>
</comment>
<proteinExistence type="predicted"/>
<organism evidence="2 3">
    <name type="scientific">Dermatophagoides farinae</name>
    <name type="common">American house dust mite</name>
    <dbReference type="NCBI Taxonomy" id="6954"/>
    <lineage>
        <taxon>Eukaryota</taxon>
        <taxon>Metazoa</taxon>
        <taxon>Ecdysozoa</taxon>
        <taxon>Arthropoda</taxon>
        <taxon>Chelicerata</taxon>
        <taxon>Arachnida</taxon>
        <taxon>Acari</taxon>
        <taxon>Acariformes</taxon>
        <taxon>Sarcoptiformes</taxon>
        <taxon>Astigmata</taxon>
        <taxon>Psoroptidia</taxon>
        <taxon>Analgoidea</taxon>
        <taxon>Pyroglyphidae</taxon>
        <taxon>Dermatophagoidinae</taxon>
        <taxon>Dermatophagoides</taxon>
    </lineage>
</organism>
<feature type="compositionally biased region" description="Low complexity" evidence="1">
    <location>
        <begin position="102"/>
        <end position="116"/>
    </location>
</feature>
<reference evidence="2" key="1">
    <citation type="submission" date="2013-05" db="EMBL/GenBank/DDBJ databases">
        <authorList>
            <person name="Yim A.K.Y."/>
            <person name="Chan T.F."/>
            <person name="Ji K.M."/>
            <person name="Liu X.Y."/>
            <person name="Zhou J.W."/>
            <person name="Li R.Q."/>
            <person name="Yang K.Y."/>
            <person name="Li J."/>
            <person name="Li M."/>
            <person name="Law P.T.W."/>
            <person name="Wu Y.L."/>
            <person name="Cai Z.L."/>
            <person name="Qin H."/>
            <person name="Bao Y."/>
            <person name="Leung R.K.K."/>
            <person name="Ng P.K.S."/>
            <person name="Zou J."/>
            <person name="Zhong X.J."/>
            <person name="Ran P.X."/>
            <person name="Zhong N.S."/>
            <person name="Liu Z.G."/>
            <person name="Tsui S.K.W."/>
        </authorList>
    </citation>
    <scope>NUCLEOTIDE SEQUENCE</scope>
    <source>
        <strain evidence="2">Derf</strain>
        <tissue evidence="2">Whole organism</tissue>
    </source>
</reference>
<evidence type="ECO:0000256" key="1">
    <source>
        <dbReference type="SAM" id="MobiDB-lite"/>
    </source>
</evidence>
<sequence length="162" mass="18285">MLFRNKISLAFLAIVALQMILIQDQMTAVSARKKWLQKLLFLTTLLNKKTKIIPLPLPLPIPIPLRIQKKDHVEVVEKSPTYVHQTYEDVYPEPYHGDYDGYGDSYAAASSNGDDAVSQVAPESSYDDNDESSTRVKTVYRSSSSSSSSPKSVRRIRYSNRS</sequence>
<evidence type="ECO:0000313" key="3">
    <source>
        <dbReference type="Proteomes" id="UP000790347"/>
    </source>
</evidence>
<feature type="compositionally biased region" description="Low complexity" evidence="1">
    <location>
        <begin position="135"/>
        <end position="151"/>
    </location>
</feature>
<evidence type="ECO:0000313" key="2">
    <source>
        <dbReference type="EMBL" id="KAH9528493.1"/>
    </source>
</evidence>
<dbReference type="Proteomes" id="UP000790347">
    <property type="component" value="Unassembled WGS sequence"/>
</dbReference>
<gene>
    <name evidence="2" type="ORF">DERF_002437</name>
</gene>
<reference evidence="2" key="2">
    <citation type="journal article" date="2022" name="Res Sq">
        <title>Comparative Genomics Reveals Insights into the Divergent Evolution of Astigmatic Mites and Household Pest Adaptations.</title>
        <authorList>
            <person name="Xiong Q."/>
            <person name="Wan A.T.-Y."/>
            <person name="Liu X.-Y."/>
            <person name="Fung C.S.-H."/>
            <person name="Xiao X."/>
            <person name="Malainual N."/>
            <person name="Hou J."/>
            <person name="Wang L."/>
            <person name="Wang M."/>
            <person name="Yang K."/>
            <person name="Cui Y."/>
            <person name="Leung E."/>
            <person name="Nong W."/>
            <person name="Shin S.-K."/>
            <person name="Au S."/>
            <person name="Jeong K.Y."/>
            <person name="Chew F.T."/>
            <person name="Hui J."/>
            <person name="Leung T.F."/>
            <person name="Tungtrongchitr A."/>
            <person name="Zhong N."/>
            <person name="Liu Z."/>
            <person name="Tsui S."/>
        </authorList>
    </citation>
    <scope>NUCLEOTIDE SEQUENCE</scope>
    <source>
        <strain evidence="2">Derf</strain>
        <tissue evidence="2">Whole organism</tissue>
    </source>
</reference>
<accession>A0A922ICW9</accession>
<dbReference type="AlphaFoldDB" id="A0A922ICW9"/>